<evidence type="ECO:0000256" key="5">
    <source>
        <dbReference type="ARBA" id="ARBA00023136"/>
    </source>
</evidence>
<dbReference type="Pfam" id="PF03706">
    <property type="entry name" value="LPG_synthase_TM"/>
    <property type="match status" value="1"/>
</dbReference>
<keyword evidence="8" id="KW-1185">Reference proteome</keyword>
<feature type="transmembrane region" description="Helical" evidence="6">
    <location>
        <begin position="206"/>
        <end position="230"/>
    </location>
</feature>
<dbReference type="RefSeq" id="WP_058021314.1">
    <property type="nucleotide sequence ID" value="NZ_CP013189.1"/>
</dbReference>
<dbReference type="GO" id="GO:0005886">
    <property type="term" value="C:plasma membrane"/>
    <property type="evidence" value="ECO:0007669"/>
    <property type="project" value="UniProtKB-SubCell"/>
</dbReference>
<evidence type="ECO:0000313" key="7">
    <source>
        <dbReference type="EMBL" id="ALO45804.1"/>
    </source>
</evidence>
<name>A0A0S2KBV6_9GAMM</name>
<evidence type="ECO:0008006" key="9">
    <source>
        <dbReference type="Google" id="ProtNLM"/>
    </source>
</evidence>
<gene>
    <name evidence="7" type="ORF">PS2015_1144</name>
</gene>
<keyword evidence="5 6" id="KW-0472">Membrane</keyword>
<feature type="transmembrane region" description="Helical" evidence="6">
    <location>
        <begin position="236"/>
        <end position="255"/>
    </location>
</feature>
<keyword evidence="2" id="KW-1003">Cell membrane</keyword>
<evidence type="ECO:0000256" key="4">
    <source>
        <dbReference type="ARBA" id="ARBA00022989"/>
    </source>
</evidence>
<feature type="transmembrane region" description="Helical" evidence="6">
    <location>
        <begin position="133"/>
        <end position="151"/>
    </location>
</feature>
<evidence type="ECO:0000256" key="3">
    <source>
        <dbReference type="ARBA" id="ARBA00022692"/>
    </source>
</evidence>
<proteinExistence type="predicted"/>
<dbReference type="PANTHER" id="PTHR39087">
    <property type="entry name" value="UPF0104 MEMBRANE PROTEIN MJ1595"/>
    <property type="match status" value="1"/>
</dbReference>
<dbReference type="EMBL" id="CP013189">
    <property type="protein sequence ID" value="ALO45804.1"/>
    <property type="molecule type" value="Genomic_DNA"/>
</dbReference>
<evidence type="ECO:0000256" key="6">
    <source>
        <dbReference type="SAM" id="Phobius"/>
    </source>
</evidence>
<dbReference type="STRING" id="1249552.PS2015_1144"/>
<comment type="subcellular location">
    <subcellularLocation>
        <location evidence="1">Cell membrane</location>
        <topology evidence="1">Multi-pass membrane protein</topology>
    </subcellularLocation>
</comment>
<organism evidence="7 8">
    <name type="scientific">Pseudohongiella spirulinae</name>
    <dbReference type="NCBI Taxonomy" id="1249552"/>
    <lineage>
        <taxon>Bacteria</taxon>
        <taxon>Pseudomonadati</taxon>
        <taxon>Pseudomonadota</taxon>
        <taxon>Gammaproteobacteria</taxon>
        <taxon>Pseudomonadales</taxon>
        <taxon>Pseudohongiellaceae</taxon>
        <taxon>Pseudohongiella</taxon>
    </lineage>
</organism>
<protein>
    <recommendedName>
        <fullName evidence="9">Integral membrane protein</fullName>
    </recommendedName>
</protein>
<feature type="transmembrane region" description="Helical" evidence="6">
    <location>
        <begin position="157"/>
        <end position="177"/>
    </location>
</feature>
<feature type="transmembrane region" description="Helical" evidence="6">
    <location>
        <begin position="267"/>
        <end position="286"/>
    </location>
</feature>
<dbReference type="PANTHER" id="PTHR39087:SF2">
    <property type="entry name" value="UPF0104 MEMBRANE PROTEIN MJ1595"/>
    <property type="match status" value="1"/>
</dbReference>
<evidence type="ECO:0000256" key="1">
    <source>
        <dbReference type="ARBA" id="ARBA00004651"/>
    </source>
</evidence>
<dbReference type="AlphaFoldDB" id="A0A0S2KBV6"/>
<keyword evidence="4 6" id="KW-1133">Transmembrane helix</keyword>
<evidence type="ECO:0000313" key="8">
    <source>
        <dbReference type="Proteomes" id="UP000065641"/>
    </source>
</evidence>
<accession>A0A0S2KBV6</accession>
<reference evidence="7 8" key="1">
    <citation type="submission" date="2015-11" db="EMBL/GenBank/DDBJ databases">
        <authorList>
            <person name="Zhang Y."/>
            <person name="Guo Z."/>
        </authorList>
    </citation>
    <scope>NUCLEOTIDE SEQUENCE [LARGE SCALE GENOMIC DNA]</scope>
    <source>
        <strain evidence="7 8">KCTC 32221</strain>
    </source>
</reference>
<evidence type="ECO:0000256" key="2">
    <source>
        <dbReference type="ARBA" id="ARBA00022475"/>
    </source>
</evidence>
<dbReference type="KEGG" id="pspi:PS2015_1144"/>
<dbReference type="InterPro" id="IPR022791">
    <property type="entry name" value="L-PG_synthase/AglD"/>
</dbReference>
<feature type="transmembrane region" description="Helical" evidence="6">
    <location>
        <begin position="42"/>
        <end position="60"/>
    </location>
</feature>
<keyword evidence="3 6" id="KW-0812">Transmembrane</keyword>
<feature type="transmembrane region" description="Helical" evidence="6">
    <location>
        <begin position="292"/>
        <end position="309"/>
    </location>
</feature>
<dbReference type="Proteomes" id="UP000065641">
    <property type="component" value="Chromosome"/>
</dbReference>
<sequence>MNANRWRLLTTLLWILALALAAWSLRQLPLGEIASQIAGLRWHQWLGWTAINLLILYLAVKRWQILALSTNARLSLAQLFCLRQGGSAVSFLTPGPHFGGEPLQLYWLHRHHKLSLHQAGATLGLDRFMETGVNMAVLLGCVLALLGSTVLPDGNWIQISMVLGASLLLMLIALLMLMRHPRWLAKKLQPLTELLRSVWQVHKAKLACALILSLLTWLVLFIELMLLMSFTGLAPSIAQLLLIMIGMRLAMLLPVPGGIGTIEASLLWSFTVLGFPVAAAAGLIALVRLRDAIVLLIGLGCLAALRRPATTATI</sequence>